<dbReference type="RefSeq" id="YP_010095530.1">
    <property type="nucleotide sequence ID" value="NC_055746.1"/>
</dbReference>
<feature type="coiled-coil region" evidence="1">
    <location>
        <begin position="188"/>
        <end position="215"/>
    </location>
</feature>
<protein>
    <submittedName>
        <fullName evidence="2">Uncharacterized protein</fullName>
    </submittedName>
</protein>
<proteinExistence type="predicted"/>
<evidence type="ECO:0000256" key="1">
    <source>
        <dbReference type="SAM" id="Coils"/>
    </source>
</evidence>
<dbReference type="Proteomes" id="UP000246321">
    <property type="component" value="Segment"/>
</dbReference>
<keyword evidence="3" id="KW-1185">Reference proteome</keyword>
<dbReference type="GeneID" id="65113166"/>
<dbReference type="KEGG" id="vg:65113166"/>
<name>A0A2S1PE02_9CAUD</name>
<sequence length="218" mass="24832">MNYYATVKNFLENRRDTSNNRFKTYKPVAERLANYHHFMKLVNDILPNLMPTSALGKHNGISKIKPNYFNVDAENDVTVKGIIWLNTVFEADCFAARLELLRHCGAAVKIDISENGRNQIVKFSIILSEIEHVKPVAEDANSAEETQSVEQVNLETEKEICESIFFSEATRKAIRTIRDALQFGSKRLNEIDSEIAKLQALRKEIEDNMKIIKNSIGA</sequence>
<reference evidence="2 3" key="1">
    <citation type="submission" date="2018-04" db="EMBL/GenBank/DDBJ databases">
        <title>Complete genome sequences of new Aeromonas and Pseudomonas phages promising in phage therapy dedicated to aquaculture.</title>
        <authorList>
            <person name="Kolsut J."/>
            <person name="Wojcik E."/>
            <person name="Wojtasik A."/>
            <person name="Dastych J."/>
        </authorList>
    </citation>
    <scope>NUCLEOTIDE SEQUENCE [LARGE SCALE GENOMIC DNA]</scope>
</reference>
<evidence type="ECO:0000313" key="2">
    <source>
        <dbReference type="EMBL" id="AWH14794.1"/>
    </source>
</evidence>
<organism evidence="2 3">
    <name type="scientific">Aeromonas phage 50AhydR13PP</name>
    <dbReference type="NCBI Taxonomy" id="2163978"/>
    <lineage>
        <taxon>Viruses</taxon>
        <taxon>Duplodnaviria</taxon>
        <taxon>Heunggongvirae</taxon>
        <taxon>Uroviricota</taxon>
        <taxon>Caudoviricetes</taxon>
        <taxon>Pantevenvirales</taxon>
        <taxon>Straboviridae</taxon>
        <taxon>Tulanevirus</taxon>
        <taxon>Tulanevirus 50ahydr13pp</taxon>
    </lineage>
</organism>
<evidence type="ECO:0000313" key="3">
    <source>
        <dbReference type="Proteomes" id="UP000246321"/>
    </source>
</evidence>
<accession>A0A2S1PE02</accession>
<keyword evidence="1" id="KW-0175">Coiled coil</keyword>
<dbReference type="EMBL" id="MH179476">
    <property type="protein sequence ID" value="AWH14794.1"/>
    <property type="molecule type" value="Genomic_DNA"/>
</dbReference>